<evidence type="ECO:0000256" key="1">
    <source>
        <dbReference type="SAM" id="Phobius"/>
    </source>
</evidence>
<accession>A0A1F4TM85</accession>
<name>A0A1F4TM85_UNCSA</name>
<evidence type="ECO:0000313" key="2">
    <source>
        <dbReference type="EMBL" id="OGC33679.1"/>
    </source>
</evidence>
<dbReference type="AlphaFoldDB" id="A0A1F4TM85"/>
<sequence length="178" mass="20426">MTMRTTKLKLALCTVGNILNRNLNPGSIQPGKGRLKALSRYILEKKGAPSGTFVYEYPYMRDVVERRDIVITDRRQSNEKKFMPEIWIEGSWTRGTHYFFADRKFSYSAKTGKITPLEEQKNEYEKKVFISSFISAIGLVGLGWGAIGLGYTTLPWLFLGFGLIKNCHFVFRSLFGKY</sequence>
<dbReference type="EMBL" id="MEUI01000030">
    <property type="protein sequence ID" value="OGC33679.1"/>
    <property type="molecule type" value="Genomic_DNA"/>
</dbReference>
<feature type="transmembrane region" description="Helical" evidence="1">
    <location>
        <begin position="153"/>
        <end position="175"/>
    </location>
</feature>
<keyword evidence="1" id="KW-0472">Membrane</keyword>
<reference evidence="2 3" key="1">
    <citation type="journal article" date="2016" name="Nat. Commun.">
        <title>Thousands of microbial genomes shed light on interconnected biogeochemical processes in an aquifer system.</title>
        <authorList>
            <person name="Anantharaman K."/>
            <person name="Brown C.T."/>
            <person name="Hug L.A."/>
            <person name="Sharon I."/>
            <person name="Castelle C.J."/>
            <person name="Probst A.J."/>
            <person name="Thomas B.C."/>
            <person name="Singh A."/>
            <person name="Wilkins M.J."/>
            <person name="Karaoz U."/>
            <person name="Brodie E.L."/>
            <person name="Williams K.H."/>
            <person name="Hubbard S.S."/>
            <person name="Banfield J.F."/>
        </authorList>
    </citation>
    <scope>NUCLEOTIDE SEQUENCE [LARGE SCALE GENOMIC DNA]</scope>
</reference>
<proteinExistence type="predicted"/>
<feature type="transmembrane region" description="Helical" evidence="1">
    <location>
        <begin position="128"/>
        <end position="147"/>
    </location>
</feature>
<comment type="caution">
    <text evidence="2">The sequence shown here is derived from an EMBL/GenBank/DDBJ whole genome shotgun (WGS) entry which is preliminary data.</text>
</comment>
<organism evidence="2 3">
    <name type="scientific">candidate division WOR-1 bacterium RIFOXYC2_FULL_41_25</name>
    <dbReference type="NCBI Taxonomy" id="1802586"/>
    <lineage>
        <taxon>Bacteria</taxon>
        <taxon>Bacillati</taxon>
        <taxon>Saganbacteria</taxon>
    </lineage>
</organism>
<gene>
    <name evidence="2" type="ORF">A2462_02440</name>
</gene>
<protein>
    <submittedName>
        <fullName evidence="2">Uncharacterized protein</fullName>
    </submittedName>
</protein>
<dbReference type="Proteomes" id="UP000177309">
    <property type="component" value="Unassembled WGS sequence"/>
</dbReference>
<keyword evidence="1" id="KW-0812">Transmembrane</keyword>
<keyword evidence="1" id="KW-1133">Transmembrane helix</keyword>
<evidence type="ECO:0000313" key="3">
    <source>
        <dbReference type="Proteomes" id="UP000177309"/>
    </source>
</evidence>